<reference evidence="1 2" key="1">
    <citation type="submission" date="2017-03" db="EMBL/GenBank/DDBJ databases">
        <title>Draft genome sequence of Streptomyces scabrisporus NF3, endophyte isolated from Amphipterygium adstringens.</title>
        <authorList>
            <person name="Vazquez M."/>
            <person name="Ceapa C.D."/>
            <person name="Rodriguez Luna D."/>
            <person name="Sanchez Esquivel S."/>
        </authorList>
    </citation>
    <scope>NUCLEOTIDE SEQUENCE [LARGE SCALE GENOMIC DNA]</scope>
    <source>
        <strain evidence="1 2">NF3</strain>
    </source>
</reference>
<organism evidence="1 2">
    <name type="scientific">Embleya scabrispora</name>
    <dbReference type="NCBI Taxonomy" id="159449"/>
    <lineage>
        <taxon>Bacteria</taxon>
        <taxon>Bacillati</taxon>
        <taxon>Actinomycetota</taxon>
        <taxon>Actinomycetes</taxon>
        <taxon>Kitasatosporales</taxon>
        <taxon>Streptomycetaceae</taxon>
        <taxon>Embleya</taxon>
    </lineage>
</organism>
<dbReference type="EMBL" id="MWQN01000004">
    <property type="protein sequence ID" value="OPC76981.1"/>
    <property type="molecule type" value="Genomic_DNA"/>
</dbReference>
<name>A0A1T3NK26_9ACTN</name>
<comment type="caution">
    <text evidence="1">The sequence shown here is derived from an EMBL/GenBank/DDBJ whole genome shotgun (WGS) entry which is preliminary data.</text>
</comment>
<gene>
    <name evidence="1" type="ORF">B4N89_41055</name>
</gene>
<accession>A0A1T3NK26</accession>
<protein>
    <submittedName>
        <fullName evidence="1">Uncharacterized protein</fullName>
    </submittedName>
</protein>
<sequence length="92" mass="10033">MTGSGQGPPLRAVLGLFRREVEQPGVGADAVIGTLSDTSPVYALRWSYRKHGANTEFAFSLVLEREFGMGPDAFRERLPLSPPQRRDMSGIG</sequence>
<dbReference type="RefSeq" id="WP_078981742.1">
    <property type="nucleotide sequence ID" value="NZ_MWQN01000004.1"/>
</dbReference>
<dbReference type="AlphaFoldDB" id="A0A1T3NK26"/>
<dbReference type="Proteomes" id="UP000190037">
    <property type="component" value="Unassembled WGS sequence"/>
</dbReference>
<proteinExistence type="predicted"/>
<keyword evidence="2" id="KW-1185">Reference proteome</keyword>
<evidence type="ECO:0000313" key="2">
    <source>
        <dbReference type="Proteomes" id="UP000190037"/>
    </source>
</evidence>
<evidence type="ECO:0000313" key="1">
    <source>
        <dbReference type="EMBL" id="OPC76981.1"/>
    </source>
</evidence>